<dbReference type="RefSeq" id="XP_031579158.1">
    <property type="nucleotide sequence ID" value="XM_031722312.1"/>
</dbReference>
<dbReference type="KEGG" id="bgh:BDBG_05785"/>
<name>A0A179UQ10_BLAGS</name>
<evidence type="ECO:0000313" key="1">
    <source>
        <dbReference type="EMBL" id="OAT10104.1"/>
    </source>
</evidence>
<dbReference type="VEuPathDB" id="FungiDB:BDBG_05785"/>
<organism evidence="1 2">
    <name type="scientific">Blastomyces gilchristii (strain SLH14081)</name>
    <name type="common">Blastomyces dermatitidis</name>
    <dbReference type="NCBI Taxonomy" id="559298"/>
    <lineage>
        <taxon>Eukaryota</taxon>
        <taxon>Fungi</taxon>
        <taxon>Dikarya</taxon>
        <taxon>Ascomycota</taxon>
        <taxon>Pezizomycotina</taxon>
        <taxon>Eurotiomycetes</taxon>
        <taxon>Eurotiomycetidae</taxon>
        <taxon>Onygenales</taxon>
        <taxon>Ajellomycetaceae</taxon>
        <taxon>Blastomyces</taxon>
    </lineage>
</organism>
<proteinExistence type="predicted"/>
<evidence type="ECO:0000313" key="2">
    <source>
        <dbReference type="Proteomes" id="UP000002038"/>
    </source>
</evidence>
<gene>
    <name evidence="1" type="ORF">BDBG_05785</name>
</gene>
<reference evidence="2" key="1">
    <citation type="journal article" date="2015" name="PLoS Genet.">
        <title>The dynamic genome and transcriptome of the human fungal pathogen Blastomyces and close relative Emmonsia.</title>
        <authorList>
            <person name="Munoz J.F."/>
            <person name="Gauthier G.M."/>
            <person name="Desjardins C.A."/>
            <person name="Gallo J.E."/>
            <person name="Holder J."/>
            <person name="Sullivan T.D."/>
            <person name="Marty A.J."/>
            <person name="Carmen J.C."/>
            <person name="Chen Z."/>
            <person name="Ding L."/>
            <person name="Gujja S."/>
            <person name="Magrini V."/>
            <person name="Misas E."/>
            <person name="Mitreva M."/>
            <person name="Priest M."/>
            <person name="Saif S."/>
            <person name="Whiston E.A."/>
            <person name="Young S."/>
            <person name="Zeng Q."/>
            <person name="Goldman W.E."/>
            <person name="Mardis E.R."/>
            <person name="Taylor J.W."/>
            <person name="McEwen J.G."/>
            <person name="Clay O.K."/>
            <person name="Klein B.S."/>
            <person name="Cuomo C.A."/>
        </authorList>
    </citation>
    <scope>NUCLEOTIDE SEQUENCE [LARGE SCALE GENOMIC DNA]</scope>
    <source>
        <strain evidence="2">SLH14081</strain>
    </source>
</reference>
<accession>A0A179UQ10</accession>
<sequence>MRDDPRLEADTVIMTSCIPTLKPLCHLFQKRKTTPENLRVTSSTLFRPVAEAIRVVSQWEATNLKQLNRSNINLKNASDEDACRPNPGMSGH</sequence>
<dbReference type="EMBL" id="GG657458">
    <property type="protein sequence ID" value="OAT10104.1"/>
    <property type="molecule type" value="Genomic_DNA"/>
</dbReference>
<dbReference type="GeneID" id="8504069"/>
<keyword evidence="2" id="KW-1185">Reference proteome</keyword>
<dbReference type="OrthoDB" id="4167798at2759"/>
<dbReference type="AlphaFoldDB" id="A0A179UQ10"/>
<dbReference type="Proteomes" id="UP000002038">
    <property type="component" value="Unassembled WGS sequence"/>
</dbReference>
<protein>
    <submittedName>
        <fullName evidence="1">Uncharacterized protein</fullName>
    </submittedName>
</protein>